<feature type="transmembrane region" description="Helical" evidence="6">
    <location>
        <begin position="524"/>
        <end position="545"/>
    </location>
</feature>
<proteinExistence type="predicted"/>
<dbReference type="EMBL" id="FN649749">
    <property type="protein sequence ID" value="CBN78595.1"/>
    <property type="molecule type" value="Genomic_DNA"/>
</dbReference>
<evidence type="ECO:0000256" key="3">
    <source>
        <dbReference type="ARBA" id="ARBA00022989"/>
    </source>
</evidence>
<feature type="compositionally biased region" description="Gly residues" evidence="5">
    <location>
        <begin position="827"/>
        <end position="840"/>
    </location>
</feature>
<feature type="region of interest" description="Disordered" evidence="5">
    <location>
        <begin position="156"/>
        <end position="192"/>
    </location>
</feature>
<evidence type="ECO:0000313" key="8">
    <source>
        <dbReference type="EMBL" id="CBN78595.1"/>
    </source>
</evidence>
<feature type="transmembrane region" description="Helical" evidence="6">
    <location>
        <begin position="679"/>
        <end position="704"/>
    </location>
</feature>
<name>D8LEN2_ECTSI</name>
<feature type="transmembrane region" description="Helical" evidence="6">
    <location>
        <begin position="724"/>
        <end position="744"/>
    </location>
</feature>
<feature type="transmembrane region" description="Helical" evidence="6">
    <location>
        <begin position="597"/>
        <end position="617"/>
    </location>
</feature>
<dbReference type="Proteomes" id="UP000002630">
    <property type="component" value="Linkage Group LG24"/>
</dbReference>
<reference evidence="8 9" key="1">
    <citation type="journal article" date="2010" name="Nature">
        <title>The Ectocarpus genome and the independent evolution of multicellularity in brown algae.</title>
        <authorList>
            <person name="Cock J.M."/>
            <person name="Sterck L."/>
            <person name="Rouze P."/>
            <person name="Scornet D."/>
            <person name="Allen A.E."/>
            <person name="Amoutzias G."/>
            <person name="Anthouard V."/>
            <person name="Artiguenave F."/>
            <person name="Aury J.M."/>
            <person name="Badger J.H."/>
            <person name="Beszteri B."/>
            <person name="Billiau K."/>
            <person name="Bonnet E."/>
            <person name="Bothwell J.H."/>
            <person name="Bowler C."/>
            <person name="Boyen C."/>
            <person name="Brownlee C."/>
            <person name="Carrano C.J."/>
            <person name="Charrier B."/>
            <person name="Cho G.Y."/>
            <person name="Coelho S.M."/>
            <person name="Collen J."/>
            <person name="Corre E."/>
            <person name="Da Silva C."/>
            <person name="Delage L."/>
            <person name="Delaroque N."/>
            <person name="Dittami S.M."/>
            <person name="Doulbeau S."/>
            <person name="Elias M."/>
            <person name="Farnham G."/>
            <person name="Gachon C.M."/>
            <person name="Gschloessl B."/>
            <person name="Heesch S."/>
            <person name="Jabbari K."/>
            <person name="Jubin C."/>
            <person name="Kawai H."/>
            <person name="Kimura K."/>
            <person name="Kloareg B."/>
            <person name="Kupper F.C."/>
            <person name="Lang D."/>
            <person name="Le Bail A."/>
            <person name="Leblanc C."/>
            <person name="Lerouge P."/>
            <person name="Lohr M."/>
            <person name="Lopez P.J."/>
            <person name="Martens C."/>
            <person name="Maumus F."/>
            <person name="Michel G."/>
            <person name="Miranda-Saavedra D."/>
            <person name="Morales J."/>
            <person name="Moreau H."/>
            <person name="Motomura T."/>
            <person name="Nagasato C."/>
            <person name="Napoli C.A."/>
            <person name="Nelson D.R."/>
            <person name="Nyvall-Collen P."/>
            <person name="Peters A.F."/>
            <person name="Pommier C."/>
            <person name="Potin P."/>
            <person name="Poulain J."/>
            <person name="Quesneville H."/>
            <person name="Read B."/>
            <person name="Rensing S.A."/>
            <person name="Ritter A."/>
            <person name="Rousvoal S."/>
            <person name="Samanta M."/>
            <person name="Samson G."/>
            <person name="Schroeder D.C."/>
            <person name="Segurens B."/>
            <person name="Strittmatter M."/>
            <person name="Tonon T."/>
            <person name="Tregear J.W."/>
            <person name="Valentin K."/>
            <person name="von Dassow P."/>
            <person name="Yamagishi T."/>
            <person name="Van de Peer Y."/>
            <person name="Wincker P."/>
        </authorList>
    </citation>
    <scope>NUCLEOTIDE SEQUENCE [LARGE SCALE GENOMIC DNA]</scope>
    <source>
        <strain evidence="9">Ec32 / CCAP1310/4</strain>
    </source>
</reference>
<dbReference type="Gene3D" id="3.40.50.1820">
    <property type="entry name" value="alpha/beta hydrolase"/>
    <property type="match status" value="1"/>
</dbReference>
<feature type="domain" description="Wntless-like transmembrane" evidence="7">
    <location>
        <begin position="521"/>
        <end position="794"/>
    </location>
</feature>
<feature type="transmembrane region" description="Helical" evidence="6">
    <location>
        <begin position="637"/>
        <end position="658"/>
    </location>
</feature>
<dbReference type="Pfam" id="PF06664">
    <property type="entry name" value="WLS-like_TM"/>
    <property type="match status" value="1"/>
</dbReference>
<feature type="transmembrane region" description="Helical" evidence="6">
    <location>
        <begin position="565"/>
        <end position="585"/>
    </location>
</feature>
<gene>
    <name evidence="8" type="ORF">Esi_0132_0077</name>
</gene>
<feature type="compositionally biased region" description="Low complexity" evidence="5">
    <location>
        <begin position="156"/>
        <end position="169"/>
    </location>
</feature>
<organism evidence="8 9">
    <name type="scientific">Ectocarpus siliculosus</name>
    <name type="common">Brown alga</name>
    <name type="synonym">Conferva siliculosa</name>
    <dbReference type="NCBI Taxonomy" id="2880"/>
    <lineage>
        <taxon>Eukaryota</taxon>
        <taxon>Sar</taxon>
        <taxon>Stramenopiles</taxon>
        <taxon>Ochrophyta</taxon>
        <taxon>PX clade</taxon>
        <taxon>Phaeophyceae</taxon>
        <taxon>Ectocarpales</taxon>
        <taxon>Ectocarpaceae</taxon>
        <taxon>Ectocarpus</taxon>
    </lineage>
</organism>
<evidence type="ECO:0000256" key="4">
    <source>
        <dbReference type="ARBA" id="ARBA00023136"/>
    </source>
</evidence>
<dbReference type="InterPro" id="IPR047843">
    <property type="entry name" value="WLS-like_TM"/>
</dbReference>
<dbReference type="AlphaFoldDB" id="D8LEN2"/>
<feature type="compositionally biased region" description="Basic and acidic residues" evidence="5">
    <location>
        <begin position="12"/>
        <end position="24"/>
    </location>
</feature>
<dbReference type="STRING" id="2880.D8LEN2"/>
<keyword evidence="9" id="KW-1185">Reference proteome</keyword>
<keyword evidence="4 6" id="KW-0472">Membrane</keyword>
<dbReference type="InParanoid" id="D8LEN2"/>
<protein>
    <recommendedName>
        <fullName evidence="7">Wntless-like transmembrane domain-containing protein</fullName>
    </recommendedName>
</protein>
<evidence type="ECO:0000256" key="1">
    <source>
        <dbReference type="ARBA" id="ARBA00004141"/>
    </source>
</evidence>
<feature type="transmembrane region" description="Helical" evidence="6">
    <location>
        <begin position="774"/>
        <end position="792"/>
    </location>
</feature>
<dbReference type="eggNOG" id="KOG4569">
    <property type="taxonomic scope" value="Eukaryota"/>
</dbReference>
<dbReference type="EMBL" id="FN647950">
    <property type="protein sequence ID" value="CBN78595.1"/>
    <property type="molecule type" value="Genomic_DNA"/>
</dbReference>
<accession>D8LEN2</accession>
<comment type="subcellular location">
    <subcellularLocation>
        <location evidence="1">Membrane</location>
        <topology evidence="1">Multi-pass membrane protein</topology>
    </subcellularLocation>
</comment>
<evidence type="ECO:0000259" key="7">
    <source>
        <dbReference type="Pfam" id="PF06664"/>
    </source>
</evidence>
<evidence type="ECO:0000256" key="6">
    <source>
        <dbReference type="SAM" id="Phobius"/>
    </source>
</evidence>
<evidence type="ECO:0000313" key="9">
    <source>
        <dbReference type="Proteomes" id="UP000002630"/>
    </source>
</evidence>
<evidence type="ECO:0000256" key="2">
    <source>
        <dbReference type="ARBA" id="ARBA00022692"/>
    </source>
</evidence>
<dbReference type="InterPro" id="IPR029058">
    <property type="entry name" value="AB_hydrolase_fold"/>
</dbReference>
<keyword evidence="2 6" id="KW-0812">Transmembrane</keyword>
<keyword evidence="3 6" id="KW-1133">Transmembrane helix</keyword>
<feature type="region of interest" description="Disordered" evidence="5">
    <location>
        <begin position="1"/>
        <end position="112"/>
    </location>
</feature>
<dbReference type="OrthoDB" id="194358at2759"/>
<sequence length="1021" mass="110392">MAEAAAASFVLKADDSAQAKDNAGKRVSSLTRHSSMPLLSAGPHSSHKRGSSAGASLTPLLGPNEPTQHDQQGQQQRRHQPQQHNMVLMTPRRGGRGTATTTPNSRPRNRKMPSMLGMLQNAQDQAASPVSALSSNSHYLSDGSLVVGAGDNESSAAAATADRGATAGNDPAGPKRTSRRMNMEATPAVGPTKRLRDKSVRFIQRLPGPRLLMQVLEEEIDPKNVRLTTQSEPVILMEVMPAALVVSLLVLTYLVFACGVVLIVRFHLRGTSTLTMGPGAGNGAGELCAWGSSSTATATTSRGEGDIFIIGAEGPDPHSPSAAGCTVLSPGLSELSLDSPLLSSSSSTSSSLTDADEERYGAVFSGQFSGMTDLSGSVSLHVSFADTEVQESLPDPATVDIALEACAAGVTAGVRDSTNQAVLEWGVCEEGWQPVLFQEDISARVRSLPENRGYTMFNFYQNQETIRGQALVRQYRVQVGFVSSTTSSSSTGGSSGSTEEPFSLSEARWSLEYETGATEEWAKIVLAVVLVCWVPVWLAWCWTVFYKNGEGGFKNALHERKWLAFMGLAVALYLNPIMVVGNFVAPGSASWGLASEMSLSVAVAVFLVVALCIADGVAKDRVGGGAGGSLGFYVPKVVFGVLTLALMLLVDLTSFPTLTGMDRGSLLAVQNWPESQRHAFAGVASARIFMVMLWAVWMLCRIYISGCLLRKLPYVPNRYQQLSYRFFALQAFLLGIVYVTFALWRLIDILNDDLGGNTVAAEFMLFIKTRQDHLGSVSTLCAYALQLLLLFLPSSFKESKLFRDIAVRFVYFEEQVPVAKRKRREGGGAGGVEGNAGSGQEGDEDHMFRGGALNPWDTPKMSPGDVGKEDEEDKPLFCVETAAWLLELAWEAYNDPIGFENPNNYHFGVADFARMGFELVRHIHNVQHDTHCFILKDVPRGRLVVTFRGSVGTKHWMDNLRFLQTEFNMDQMMPKGREHEAPEVLAEDIDIRAAEALHGVVAHLASASEEPNLPVELPAAL</sequence>
<dbReference type="GO" id="GO:0016020">
    <property type="term" value="C:membrane"/>
    <property type="evidence" value="ECO:0007669"/>
    <property type="project" value="UniProtKB-SubCell"/>
</dbReference>
<dbReference type="SUPFAM" id="SSF53474">
    <property type="entry name" value="alpha/beta-Hydrolases"/>
    <property type="match status" value="1"/>
</dbReference>
<evidence type="ECO:0000256" key="5">
    <source>
        <dbReference type="SAM" id="MobiDB-lite"/>
    </source>
</evidence>
<feature type="transmembrane region" description="Helical" evidence="6">
    <location>
        <begin position="239"/>
        <end position="264"/>
    </location>
</feature>
<feature type="region of interest" description="Disordered" evidence="5">
    <location>
        <begin position="823"/>
        <end position="871"/>
    </location>
</feature>